<comment type="caution">
    <text evidence="14">The sequence shown here is derived from an EMBL/GenBank/DDBJ whole genome shotgun (WGS) entry which is preliminary data.</text>
</comment>
<evidence type="ECO:0000256" key="5">
    <source>
        <dbReference type="ARBA" id="ARBA00022723"/>
    </source>
</evidence>
<keyword evidence="7 12" id="KW-0418">Kinase</keyword>
<gene>
    <name evidence="12" type="primary">rbsK</name>
    <name evidence="14" type="ORF">GCM10009750_36030</name>
</gene>
<dbReference type="InterPro" id="IPR002173">
    <property type="entry name" value="Carboh/pur_kinase_PfkB_CS"/>
</dbReference>
<evidence type="ECO:0000256" key="4">
    <source>
        <dbReference type="ARBA" id="ARBA00022679"/>
    </source>
</evidence>
<reference evidence="15" key="1">
    <citation type="journal article" date="2019" name="Int. J. Syst. Evol. Microbiol.">
        <title>The Global Catalogue of Microorganisms (GCM) 10K type strain sequencing project: providing services to taxonomists for standard genome sequencing and annotation.</title>
        <authorList>
            <consortium name="The Broad Institute Genomics Platform"/>
            <consortium name="The Broad Institute Genome Sequencing Center for Infectious Disease"/>
            <person name="Wu L."/>
            <person name="Ma J."/>
        </authorList>
    </citation>
    <scope>NUCLEOTIDE SEQUENCE [LARGE SCALE GENOMIC DNA]</scope>
    <source>
        <strain evidence="15">JCM 14323</strain>
    </source>
</reference>
<comment type="function">
    <text evidence="12">Catalyzes the phosphorylation of ribose at O-5 in a reaction requiring ATP and magnesium. The resulting D-ribose-5-phosphate can then be used either for sythesis of nucleotides, histidine, and tryptophan, or as a component of the pentose phosphate pathway.</text>
</comment>
<evidence type="ECO:0000256" key="2">
    <source>
        <dbReference type="ARBA" id="ARBA00012035"/>
    </source>
</evidence>
<feature type="binding site" evidence="12">
    <location>
        <position position="180"/>
    </location>
    <ligand>
        <name>ATP</name>
        <dbReference type="ChEBI" id="CHEBI:30616"/>
    </ligand>
</feature>
<feature type="binding site" evidence="12">
    <location>
        <position position="280"/>
    </location>
    <ligand>
        <name>K(+)</name>
        <dbReference type="ChEBI" id="CHEBI:29103"/>
    </ligand>
</feature>
<dbReference type="Gene3D" id="3.40.1190.20">
    <property type="match status" value="1"/>
</dbReference>
<feature type="binding site" evidence="12">
    <location>
        <position position="250"/>
    </location>
    <ligand>
        <name>substrate</name>
    </ligand>
</feature>
<feature type="domain" description="Carbohydrate kinase PfkB" evidence="13">
    <location>
        <begin position="1"/>
        <end position="288"/>
    </location>
</feature>
<evidence type="ECO:0000256" key="11">
    <source>
        <dbReference type="ARBA" id="ARBA00023277"/>
    </source>
</evidence>
<protein>
    <recommendedName>
        <fullName evidence="3 12">Ribokinase</fullName>
        <shortName evidence="12">RK</shortName>
        <ecNumber evidence="2 12">2.7.1.15</ecNumber>
    </recommendedName>
</protein>
<feature type="active site" description="Proton acceptor" evidence="12">
    <location>
        <position position="250"/>
    </location>
</feature>
<comment type="subcellular location">
    <subcellularLocation>
        <location evidence="12">Cytoplasm</location>
    </subcellularLocation>
</comment>
<comment type="catalytic activity">
    <reaction evidence="12">
        <text>D-ribose + ATP = D-ribose 5-phosphate + ADP + H(+)</text>
        <dbReference type="Rhea" id="RHEA:13697"/>
        <dbReference type="ChEBI" id="CHEBI:15378"/>
        <dbReference type="ChEBI" id="CHEBI:30616"/>
        <dbReference type="ChEBI" id="CHEBI:47013"/>
        <dbReference type="ChEBI" id="CHEBI:78346"/>
        <dbReference type="ChEBI" id="CHEBI:456216"/>
        <dbReference type="EC" id="2.7.1.15"/>
    </reaction>
</comment>
<keyword evidence="10 12" id="KW-0630">Potassium</keyword>
<evidence type="ECO:0000256" key="7">
    <source>
        <dbReference type="ARBA" id="ARBA00022777"/>
    </source>
</evidence>
<dbReference type="RefSeq" id="WP_157428510.1">
    <property type="nucleotide sequence ID" value="NZ_BAAANK010000012.1"/>
</dbReference>
<proteinExistence type="inferred from homology"/>
<evidence type="ECO:0000256" key="10">
    <source>
        <dbReference type="ARBA" id="ARBA00022958"/>
    </source>
</evidence>
<feature type="binding site" evidence="12">
    <location>
        <begin position="39"/>
        <end position="43"/>
    </location>
    <ligand>
        <name>substrate</name>
    </ligand>
</feature>
<evidence type="ECO:0000256" key="9">
    <source>
        <dbReference type="ARBA" id="ARBA00022842"/>
    </source>
</evidence>
<dbReference type="PRINTS" id="PR00990">
    <property type="entry name" value="RIBOKINASE"/>
</dbReference>
<evidence type="ECO:0000256" key="12">
    <source>
        <dbReference type="HAMAP-Rule" id="MF_01987"/>
    </source>
</evidence>
<comment type="caution">
    <text evidence="12">Lacks conserved residue(s) required for the propagation of feature annotation.</text>
</comment>
<comment type="subunit">
    <text evidence="12">Homodimer.</text>
</comment>
<evidence type="ECO:0000256" key="1">
    <source>
        <dbReference type="ARBA" id="ARBA00005380"/>
    </source>
</evidence>
<dbReference type="EMBL" id="BAAANK010000012">
    <property type="protein sequence ID" value="GAA1846416.1"/>
    <property type="molecule type" value="Genomic_DNA"/>
</dbReference>
<feature type="binding site" evidence="12">
    <location>
        <position position="136"/>
    </location>
    <ligand>
        <name>substrate</name>
    </ligand>
</feature>
<comment type="cofactor">
    <cofactor evidence="12">
        <name>Mg(2+)</name>
        <dbReference type="ChEBI" id="CHEBI:18420"/>
    </cofactor>
    <text evidence="12">Requires a divalent cation, most likely magnesium in vivo, as an electrophilic catalyst to aid phosphoryl group transfer. It is the chelate of the metal and the nucleotide that is the actual substrate.</text>
</comment>
<evidence type="ECO:0000256" key="3">
    <source>
        <dbReference type="ARBA" id="ARBA00016943"/>
    </source>
</evidence>
<dbReference type="PROSITE" id="PS00584">
    <property type="entry name" value="PFKB_KINASES_2"/>
    <property type="match status" value="1"/>
</dbReference>
<feature type="binding site" evidence="12">
    <location>
        <position position="246"/>
    </location>
    <ligand>
        <name>K(+)</name>
        <dbReference type="ChEBI" id="CHEBI:29103"/>
    </ligand>
</feature>
<dbReference type="SUPFAM" id="SSF53613">
    <property type="entry name" value="Ribokinase-like"/>
    <property type="match status" value="1"/>
</dbReference>
<keyword evidence="5 12" id="KW-0479">Metal-binding</keyword>
<dbReference type="PANTHER" id="PTHR10584">
    <property type="entry name" value="SUGAR KINASE"/>
    <property type="match status" value="1"/>
</dbReference>
<name>A0ABP4ZDF8_9MICO</name>
<comment type="similarity">
    <text evidence="12">Belongs to the carbohydrate kinase PfkB family. Ribokinase subfamily.</text>
</comment>
<evidence type="ECO:0000259" key="13">
    <source>
        <dbReference type="Pfam" id="PF00294"/>
    </source>
</evidence>
<keyword evidence="15" id="KW-1185">Reference proteome</keyword>
<comment type="activity regulation">
    <text evidence="12">Activated by a monovalent cation that binds near, but not in, the active site. The most likely occupant of the site in vivo is potassium. Ion binding induces a conformational change that may alter substrate affinity.</text>
</comment>
<dbReference type="InterPro" id="IPR002139">
    <property type="entry name" value="Ribo/fructo_kinase"/>
</dbReference>
<keyword evidence="8 12" id="KW-0067">ATP-binding</keyword>
<feature type="binding site" evidence="12">
    <location>
        <begin position="249"/>
        <end position="250"/>
    </location>
    <ligand>
        <name>ATP</name>
        <dbReference type="ChEBI" id="CHEBI:30616"/>
    </ligand>
</feature>
<evidence type="ECO:0000313" key="15">
    <source>
        <dbReference type="Proteomes" id="UP001501746"/>
    </source>
</evidence>
<comment type="similarity">
    <text evidence="1">Belongs to the carbohydrate kinase pfkB family.</text>
</comment>
<sequence>MPRVLVLGAINQDEIVRVHRQPAPGETVVARSVETHAGGKGANQAAAAAGEGVAVQMIGAVGDDAAGTRQLEALSALGVDASMVRRVIGTPTGRAFISVSDDGENSIVVMLGANAFVSPATLNGAESPEVVVGQTEVGTPPVEALGRFAVERGARLVLNNAPVVPLSAALLAVADPLVVNIHEAHDMLGSTASSATDPLALVADLRRSSRARSVVVTLGGDGCVVSDADGERHVAAVKAERVLDTTGAGDAFVGALAAGLARGATLDDAVHTASAAASAVVALHGARAVPGTMASTA</sequence>
<dbReference type="EC" id="2.7.1.15" evidence="2 12"/>
<dbReference type="PANTHER" id="PTHR10584:SF166">
    <property type="entry name" value="RIBOKINASE"/>
    <property type="match status" value="1"/>
</dbReference>
<dbReference type="InterPro" id="IPR011877">
    <property type="entry name" value="Ribokinase"/>
</dbReference>
<feature type="binding site" evidence="12">
    <location>
        <position position="283"/>
    </location>
    <ligand>
        <name>K(+)</name>
        <dbReference type="ChEBI" id="CHEBI:29103"/>
    </ligand>
</feature>
<organism evidence="14 15">
    <name type="scientific">Agromyces salentinus</name>
    <dbReference type="NCBI Taxonomy" id="269421"/>
    <lineage>
        <taxon>Bacteria</taxon>
        <taxon>Bacillati</taxon>
        <taxon>Actinomycetota</taxon>
        <taxon>Actinomycetes</taxon>
        <taxon>Micrococcales</taxon>
        <taxon>Microbacteriaceae</taxon>
        <taxon>Agromyces</taxon>
    </lineage>
</organism>
<evidence type="ECO:0000256" key="6">
    <source>
        <dbReference type="ARBA" id="ARBA00022741"/>
    </source>
</evidence>
<dbReference type="Proteomes" id="UP001501746">
    <property type="component" value="Unassembled WGS sequence"/>
</dbReference>
<feature type="binding site" evidence="12">
    <location>
        <begin position="11"/>
        <end position="13"/>
    </location>
    <ligand>
        <name>substrate</name>
    </ligand>
</feature>
<feature type="binding site" evidence="12">
    <location>
        <begin position="217"/>
        <end position="222"/>
    </location>
    <ligand>
        <name>ATP</name>
        <dbReference type="ChEBI" id="CHEBI:30616"/>
    </ligand>
</feature>
<keyword evidence="6 12" id="KW-0547">Nucleotide-binding</keyword>
<evidence type="ECO:0000256" key="8">
    <source>
        <dbReference type="ARBA" id="ARBA00022840"/>
    </source>
</evidence>
<feature type="binding site" evidence="12">
    <location>
        <position position="244"/>
    </location>
    <ligand>
        <name>K(+)</name>
        <dbReference type="ChEBI" id="CHEBI:29103"/>
    </ligand>
</feature>
<keyword evidence="12" id="KW-0963">Cytoplasm</keyword>
<dbReference type="HAMAP" id="MF_01987">
    <property type="entry name" value="Ribokinase"/>
    <property type="match status" value="1"/>
</dbReference>
<comment type="pathway">
    <text evidence="12">Carbohydrate metabolism; D-ribose degradation; D-ribose 5-phosphate from beta-D-ribopyranose: step 2/2.</text>
</comment>
<dbReference type="InterPro" id="IPR011611">
    <property type="entry name" value="PfkB_dom"/>
</dbReference>
<keyword evidence="11 12" id="KW-0119">Carbohydrate metabolism</keyword>
<keyword evidence="9 12" id="KW-0460">Magnesium</keyword>
<dbReference type="InterPro" id="IPR029056">
    <property type="entry name" value="Ribokinase-like"/>
</dbReference>
<accession>A0ABP4ZDF8</accession>
<keyword evidence="4 12" id="KW-0808">Transferase</keyword>
<dbReference type="Pfam" id="PF00294">
    <property type="entry name" value="PfkB"/>
    <property type="match status" value="1"/>
</dbReference>
<evidence type="ECO:0000313" key="14">
    <source>
        <dbReference type="EMBL" id="GAA1846416.1"/>
    </source>
</evidence>
<feature type="binding site" evidence="12">
    <location>
        <position position="285"/>
    </location>
    <ligand>
        <name>K(+)</name>
        <dbReference type="ChEBI" id="CHEBI:29103"/>
    </ligand>
</feature>